<organism evidence="1">
    <name type="scientific">Polytomella parva</name>
    <dbReference type="NCBI Taxonomy" id="51329"/>
    <lineage>
        <taxon>Eukaryota</taxon>
        <taxon>Viridiplantae</taxon>
        <taxon>Chlorophyta</taxon>
        <taxon>core chlorophytes</taxon>
        <taxon>Chlorophyceae</taxon>
        <taxon>CS clade</taxon>
        <taxon>Chlamydomonadales</taxon>
        <taxon>Chlamydomonadaceae</taxon>
        <taxon>Polytomella</taxon>
    </lineage>
</organism>
<dbReference type="PANTHER" id="PTHR15827:SF2">
    <property type="entry name" value="CYCLIN-DEPENDENT KINASE 2-INTERACTING PROTEIN"/>
    <property type="match status" value="1"/>
</dbReference>
<accession>A0A7S0VBF9</accession>
<protein>
    <submittedName>
        <fullName evidence="1">Uncharacterized protein</fullName>
    </submittedName>
</protein>
<gene>
    <name evidence="1" type="ORF">PPAR00522_LOCUS17791</name>
</gene>
<proteinExistence type="predicted"/>
<dbReference type="PANTHER" id="PTHR15827">
    <property type="entry name" value="CYCLIN-DEPENDENT KINASE 2-INTERACTING PROTEIN"/>
    <property type="match status" value="1"/>
</dbReference>
<reference evidence="1" key="1">
    <citation type="submission" date="2021-01" db="EMBL/GenBank/DDBJ databases">
        <authorList>
            <person name="Corre E."/>
            <person name="Pelletier E."/>
            <person name="Niang G."/>
            <person name="Scheremetjew M."/>
            <person name="Finn R."/>
            <person name="Kale V."/>
            <person name="Holt S."/>
            <person name="Cochrane G."/>
            <person name="Meng A."/>
            <person name="Brown T."/>
            <person name="Cohen L."/>
        </authorList>
    </citation>
    <scope>NUCLEOTIDE SEQUENCE</scope>
    <source>
        <strain evidence="1">SAG 63-3</strain>
    </source>
</reference>
<dbReference type="EMBL" id="HBFM01027521">
    <property type="protein sequence ID" value="CAD8785403.1"/>
    <property type="molecule type" value="Transcribed_RNA"/>
</dbReference>
<name>A0A7S0VBF9_9CHLO</name>
<evidence type="ECO:0000313" key="1">
    <source>
        <dbReference type="EMBL" id="CAD8785403.1"/>
    </source>
</evidence>
<sequence>MDAALALKQRVWKQKAQHNIRVLLTALKAFKSKYEDFSANAEKTLSEVSNNILLEHTILPSLQFPSKAGDLLAPLIPAKLYLKMKTMCCLKDIKEDIAILYMDLNAVRNLLQEAYCHFSPDINWHVFMPIFTSMHYPKILDLFSQIVDMLSKDLDLKSSIRRSFDDAADETFKLDLIQNGSQRNKEESKKKDLEPVLTTYMTCWMLNPYINDALMESYLASFQLELTST</sequence>
<dbReference type="AlphaFoldDB" id="A0A7S0VBF9"/>